<evidence type="ECO:0000256" key="4">
    <source>
        <dbReference type="ARBA" id="ARBA00022490"/>
    </source>
</evidence>
<dbReference type="InterPro" id="IPR008146">
    <property type="entry name" value="Gln_synth_cat_dom"/>
</dbReference>
<dbReference type="InterPro" id="IPR050292">
    <property type="entry name" value="Glutamine_Synthetase"/>
</dbReference>
<dbReference type="PANTHER" id="PTHR20852:SF57">
    <property type="entry name" value="GLUTAMINE SYNTHETASE 2 CYTOPLASMIC"/>
    <property type="match status" value="1"/>
</dbReference>
<proteinExistence type="inferred from homology"/>
<comment type="subcellular location">
    <subcellularLocation>
        <location evidence="1">Cytoplasm</location>
    </subcellularLocation>
</comment>
<comment type="catalytic activity">
    <reaction evidence="8">
        <text>L-glutamate + NH4(+) + ATP = L-glutamine + ADP + phosphate + H(+)</text>
        <dbReference type="Rhea" id="RHEA:16169"/>
        <dbReference type="ChEBI" id="CHEBI:15378"/>
        <dbReference type="ChEBI" id="CHEBI:28938"/>
        <dbReference type="ChEBI" id="CHEBI:29985"/>
        <dbReference type="ChEBI" id="CHEBI:30616"/>
        <dbReference type="ChEBI" id="CHEBI:43474"/>
        <dbReference type="ChEBI" id="CHEBI:58359"/>
        <dbReference type="ChEBI" id="CHEBI:456216"/>
        <dbReference type="EC" id="6.3.1.2"/>
    </reaction>
</comment>
<keyword evidence="7" id="KW-0067">ATP-binding</keyword>
<evidence type="ECO:0000256" key="3">
    <source>
        <dbReference type="ARBA" id="ARBA00012937"/>
    </source>
</evidence>
<dbReference type="SUPFAM" id="SSF55931">
    <property type="entry name" value="Glutamine synthetase/guanido kinase"/>
    <property type="match status" value="1"/>
</dbReference>
<dbReference type="Pfam" id="PF00120">
    <property type="entry name" value="Gln-synt_C"/>
    <property type="match status" value="1"/>
</dbReference>
<dbReference type="PROSITE" id="PS51986">
    <property type="entry name" value="GS_BETA_GRASP"/>
    <property type="match status" value="1"/>
</dbReference>
<dbReference type="Gene3D" id="3.30.590.10">
    <property type="entry name" value="Glutamine synthetase/guanido kinase, catalytic domain"/>
    <property type="match status" value="1"/>
</dbReference>
<evidence type="ECO:0000256" key="5">
    <source>
        <dbReference type="ARBA" id="ARBA00022598"/>
    </source>
</evidence>
<dbReference type="EC" id="6.3.1.2" evidence="3"/>
<evidence type="ECO:0000256" key="7">
    <source>
        <dbReference type="ARBA" id="ARBA00022840"/>
    </source>
</evidence>
<sequence>MIYKLEYIWLDGYTPEPNLRSKTKVLTSETEPELESLPIWNFDGSSTNQAEGNYSDCLLKPVKIIRDPQRKNGYLVLCEVLNPDMTPHSSNTRSLIKDDSNTWVGFEQEYFLWSNKLPLGHTKDVTMRPQGEYYCGIGYENVVARDIVEHHLDVCLSAGLNVTGINAEVALGQWEFQVMGKGTLDSCDQLWLCRFLLQRLCETYKVEVVYDPKPLMYGEWNGSGLHTNFSNKKMREIGGKEYFETIFNFFEMNHQKHIENYGSNNHFRLTGKHETQSISKFSYGISDRGASIRVPQTTVNSNWKGYVEDRRPAANADPYKIMKVITESINQAEANFSVQNV</sequence>
<dbReference type="InterPro" id="IPR014746">
    <property type="entry name" value="Gln_synth/guanido_kin_cat_dom"/>
</dbReference>
<dbReference type="GO" id="GO:0006542">
    <property type="term" value="P:glutamine biosynthetic process"/>
    <property type="evidence" value="ECO:0007669"/>
    <property type="project" value="InterPro"/>
</dbReference>
<organism evidence="11">
    <name type="scientific">uncultured Caudovirales phage</name>
    <dbReference type="NCBI Taxonomy" id="2100421"/>
    <lineage>
        <taxon>Viruses</taxon>
        <taxon>Duplodnaviria</taxon>
        <taxon>Heunggongvirae</taxon>
        <taxon>Uroviricota</taxon>
        <taxon>Caudoviricetes</taxon>
        <taxon>Peduoviridae</taxon>
        <taxon>Maltschvirus</taxon>
        <taxon>Maltschvirus maltsch</taxon>
    </lineage>
</organism>
<feature type="domain" description="GS catalytic" evidence="10">
    <location>
        <begin position="87"/>
        <end position="341"/>
    </location>
</feature>
<evidence type="ECO:0000313" key="11">
    <source>
        <dbReference type="EMBL" id="CAB4130050.1"/>
    </source>
</evidence>
<dbReference type="Gene3D" id="3.10.20.70">
    <property type="entry name" value="Glutamine synthetase, N-terminal domain"/>
    <property type="match status" value="1"/>
</dbReference>
<evidence type="ECO:0000259" key="9">
    <source>
        <dbReference type="PROSITE" id="PS51986"/>
    </source>
</evidence>
<dbReference type="InterPro" id="IPR008147">
    <property type="entry name" value="Gln_synt_N"/>
</dbReference>
<gene>
    <name evidence="11" type="ORF">UFOVP117_230</name>
</gene>
<dbReference type="PROSITE" id="PS51987">
    <property type="entry name" value="GS_CATALYTIC"/>
    <property type="match status" value="1"/>
</dbReference>
<dbReference type="FunFam" id="3.30.590.10:FF:000011">
    <property type="entry name" value="Glutamine synthetase"/>
    <property type="match status" value="1"/>
</dbReference>
<name>A0A6J5LAX7_9CAUD</name>
<evidence type="ECO:0000256" key="6">
    <source>
        <dbReference type="ARBA" id="ARBA00022741"/>
    </source>
</evidence>
<accession>A0A6J5LAX7</accession>
<keyword evidence="4" id="KW-0963">Cytoplasm</keyword>
<dbReference type="EMBL" id="LR796235">
    <property type="protein sequence ID" value="CAB4130050.1"/>
    <property type="molecule type" value="Genomic_DNA"/>
</dbReference>
<dbReference type="GO" id="GO:0005524">
    <property type="term" value="F:ATP binding"/>
    <property type="evidence" value="ECO:0007669"/>
    <property type="project" value="UniProtKB-KW"/>
</dbReference>
<dbReference type="PANTHER" id="PTHR20852">
    <property type="entry name" value="GLUTAMINE SYNTHETASE"/>
    <property type="match status" value="1"/>
</dbReference>
<protein>
    <recommendedName>
        <fullName evidence="3">glutamine synthetase</fullName>
        <ecNumber evidence="3">6.3.1.2</ecNumber>
    </recommendedName>
</protein>
<dbReference type="PROSITE" id="PS00181">
    <property type="entry name" value="GLNA_ATP"/>
    <property type="match status" value="1"/>
</dbReference>
<dbReference type="SMART" id="SM01230">
    <property type="entry name" value="Gln-synt_C"/>
    <property type="match status" value="1"/>
</dbReference>
<feature type="domain" description="GS beta-grasp" evidence="9">
    <location>
        <begin position="3"/>
        <end position="85"/>
    </location>
</feature>
<dbReference type="InterPro" id="IPR036651">
    <property type="entry name" value="Gln_synt_N_sf"/>
</dbReference>
<dbReference type="InterPro" id="IPR027303">
    <property type="entry name" value="Gln_synth_gly_rich_site"/>
</dbReference>
<dbReference type="Pfam" id="PF03951">
    <property type="entry name" value="Gln-synt_N"/>
    <property type="match status" value="1"/>
</dbReference>
<dbReference type="GO" id="GO:0004356">
    <property type="term" value="F:glutamine synthetase activity"/>
    <property type="evidence" value="ECO:0007669"/>
    <property type="project" value="UniProtKB-EC"/>
</dbReference>
<evidence type="ECO:0000256" key="2">
    <source>
        <dbReference type="ARBA" id="ARBA00009897"/>
    </source>
</evidence>
<keyword evidence="6" id="KW-0547">Nucleotide-binding</keyword>
<reference evidence="11" key="1">
    <citation type="submission" date="2020-04" db="EMBL/GenBank/DDBJ databases">
        <authorList>
            <person name="Chiriac C."/>
            <person name="Salcher M."/>
            <person name="Ghai R."/>
            <person name="Kavagutti S V."/>
        </authorList>
    </citation>
    <scope>NUCLEOTIDE SEQUENCE</scope>
</reference>
<keyword evidence="5" id="KW-0436">Ligase</keyword>
<evidence type="ECO:0000256" key="8">
    <source>
        <dbReference type="ARBA" id="ARBA00049436"/>
    </source>
</evidence>
<evidence type="ECO:0000259" key="10">
    <source>
        <dbReference type="PROSITE" id="PS51987"/>
    </source>
</evidence>
<evidence type="ECO:0000256" key="1">
    <source>
        <dbReference type="ARBA" id="ARBA00004496"/>
    </source>
</evidence>
<dbReference type="SUPFAM" id="SSF54368">
    <property type="entry name" value="Glutamine synthetase, N-terminal domain"/>
    <property type="match status" value="1"/>
</dbReference>
<comment type="similarity">
    <text evidence="2">Belongs to the glutamine synthetase family.</text>
</comment>